<keyword evidence="3 7" id="KW-0067">ATP-binding</keyword>
<dbReference type="SUPFAM" id="SSF50331">
    <property type="entry name" value="MOP-like"/>
    <property type="match status" value="1"/>
</dbReference>
<dbReference type="SMART" id="SM00382">
    <property type="entry name" value="AAA"/>
    <property type="match status" value="1"/>
</dbReference>
<keyword evidence="8" id="KW-1185">Reference proteome</keyword>
<dbReference type="PANTHER" id="PTHR42781">
    <property type="entry name" value="SPERMIDINE/PUTRESCINE IMPORT ATP-BINDING PROTEIN POTA"/>
    <property type="match status" value="1"/>
</dbReference>
<keyword evidence="2" id="KW-0547">Nucleotide-binding</keyword>
<organism evidence="7 8">
    <name type="scientific">Dongia rigui</name>
    <dbReference type="NCBI Taxonomy" id="940149"/>
    <lineage>
        <taxon>Bacteria</taxon>
        <taxon>Pseudomonadati</taxon>
        <taxon>Pseudomonadota</taxon>
        <taxon>Alphaproteobacteria</taxon>
        <taxon>Rhodospirillales</taxon>
        <taxon>Dongiaceae</taxon>
        <taxon>Dongia</taxon>
    </lineage>
</organism>
<dbReference type="NCBIfam" id="TIGR00968">
    <property type="entry name" value="3a0106s01"/>
    <property type="match status" value="1"/>
</dbReference>
<keyword evidence="5" id="KW-0764">Sulfate transport</keyword>
<keyword evidence="4" id="KW-1278">Translocase</keyword>
<evidence type="ECO:0000256" key="2">
    <source>
        <dbReference type="ARBA" id="ARBA00022741"/>
    </source>
</evidence>
<evidence type="ECO:0000256" key="1">
    <source>
        <dbReference type="ARBA" id="ARBA00022448"/>
    </source>
</evidence>
<dbReference type="InterPro" id="IPR017871">
    <property type="entry name" value="ABC_transporter-like_CS"/>
</dbReference>
<dbReference type="GO" id="GO:0005524">
    <property type="term" value="F:ATP binding"/>
    <property type="evidence" value="ECO:0007669"/>
    <property type="project" value="UniProtKB-KW"/>
</dbReference>
<dbReference type="SUPFAM" id="SSF52540">
    <property type="entry name" value="P-loop containing nucleoside triphosphate hydrolases"/>
    <property type="match status" value="1"/>
</dbReference>
<dbReference type="PROSITE" id="PS50893">
    <property type="entry name" value="ABC_TRANSPORTER_2"/>
    <property type="match status" value="1"/>
</dbReference>
<dbReference type="Proteomes" id="UP001271769">
    <property type="component" value="Unassembled WGS sequence"/>
</dbReference>
<reference evidence="7 8" key="1">
    <citation type="journal article" date="2013" name="Antonie Van Leeuwenhoek">
        <title>Dongia rigui sp. nov., isolated from freshwater of a large wetland in Korea.</title>
        <authorList>
            <person name="Baik K.S."/>
            <person name="Hwang Y.M."/>
            <person name="Choi J.S."/>
            <person name="Kwon J."/>
            <person name="Seong C.N."/>
        </authorList>
    </citation>
    <scope>NUCLEOTIDE SEQUENCE [LARGE SCALE GENOMIC DNA]</scope>
    <source>
        <strain evidence="7 8">04SU4-P</strain>
    </source>
</reference>
<protein>
    <submittedName>
        <fullName evidence="7">Sulfate/molybdate ABC transporter ATP-binding protein</fullName>
    </submittedName>
</protein>
<dbReference type="InterPro" id="IPR005666">
    <property type="entry name" value="Sulph_transpt1"/>
</dbReference>
<dbReference type="InterPro" id="IPR003439">
    <property type="entry name" value="ABC_transporter-like_ATP-bd"/>
</dbReference>
<evidence type="ECO:0000256" key="4">
    <source>
        <dbReference type="ARBA" id="ARBA00022967"/>
    </source>
</evidence>
<name>A0ABU5DZ53_9PROT</name>
<dbReference type="InterPro" id="IPR003593">
    <property type="entry name" value="AAA+_ATPase"/>
</dbReference>
<comment type="caution">
    <text evidence="7">The sequence shown here is derived from an EMBL/GenBank/DDBJ whole genome shotgun (WGS) entry which is preliminary data.</text>
</comment>
<dbReference type="PANTHER" id="PTHR42781:SF4">
    <property type="entry name" value="SPERMIDINE_PUTRESCINE IMPORT ATP-BINDING PROTEIN POTA"/>
    <property type="match status" value="1"/>
</dbReference>
<accession>A0ABU5DZ53</accession>
<gene>
    <name evidence="7" type="ORF">SMD31_11780</name>
</gene>
<dbReference type="InterPro" id="IPR041193">
    <property type="entry name" value="CysA_C"/>
</dbReference>
<dbReference type="Pfam" id="PF00005">
    <property type="entry name" value="ABC_tran"/>
    <property type="match status" value="1"/>
</dbReference>
<evidence type="ECO:0000259" key="6">
    <source>
        <dbReference type="PROSITE" id="PS50893"/>
    </source>
</evidence>
<dbReference type="Pfam" id="PF17850">
    <property type="entry name" value="CysA_C_terminal"/>
    <property type="match status" value="1"/>
</dbReference>
<dbReference type="InterPro" id="IPR027417">
    <property type="entry name" value="P-loop_NTPase"/>
</dbReference>
<proteinExistence type="predicted"/>
<evidence type="ECO:0000256" key="5">
    <source>
        <dbReference type="ARBA" id="ARBA00023032"/>
    </source>
</evidence>
<sequence length="349" mass="38237">MGLQAQGIVKTFGTFKALGGIDLDIKRGEFVALLGPSGSGKTTLLRILAGLDAQDEGHVLFNEEDMTGRKLRDRRVGFVFQHYALFKHMTVAENIGFGLRVRPTTERPNKAEIKARVDELLRLVQLERLGDRYPSQLSGGQRQRVALARALAIEPSVLLLDEPFGALDAKVRKELRRWLRRLHESMQLTSVFVTHDQEEALELADKVVIMNQGLIEQVGSPEEVYHKPQTSFVYEFLGGANRVPCEIRGGVVRIGSTIIAAPQVADLKDGPGTAYVRPEEISIGRADGGGVPAIVQHVFRASPLPRVEVQLVDTSLALDVTLPPDEAGAILAKGQRVTVNFAKFDVLPG</sequence>
<dbReference type="PROSITE" id="PS00211">
    <property type="entry name" value="ABC_TRANSPORTER_1"/>
    <property type="match status" value="1"/>
</dbReference>
<keyword evidence="1" id="KW-0813">Transport</keyword>
<feature type="domain" description="ABC transporter" evidence="6">
    <location>
        <begin position="3"/>
        <end position="237"/>
    </location>
</feature>
<dbReference type="InterPro" id="IPR008995">
    <property type="entry name" value="Mo/tungstate-bd_C_term_dom"/>
</dbReference>
<dbReference type="CDD" id="cd03296">
    <property type="entry name" value="ABC_CysA_sulfate_importer"/>
    <property type="match status" value="1"/>
</dbReference>
<dbReference type="EMBL" id="JAXCLX010000002">
    <property type="protein sequence ID" value="MDY0872612.1"/>
    <property type="molecule type" value="Genomic_DNA"/>
</dbReference>
<dbReference type="RefSeq" id="WP_320501087.1">
    <property type="nucleotide sequence ID" value="NZ_JAXCLX010000002.1"/>
</dbReference>
<dbReference type="Gene3D" id="3.40.50.300">
    <property type="entry name" value="P-loop containing nucleotide triphosphate hydrolases"/>
    <property type="match status" value="1"/>
</dbReference>
<dbReference type="InterPro" id="IPR050093">
    <property type="entry name" value="ABC_SmlMolc_Importer"/>
</dbReference>
<evidence type="ECO:0000256" key="3">
    <source>
        <dbReference type="ARBA" id="ARBA00022840"/>
    </source>
</evidence>
<evidence type="ECO:0000313" key="8">
    <source>
        <dbReference type="Proteomes" id="UP001271769"/>
    </source>
</evidence>
<evidence type="ECO:0000313" key="7">
    <source>
        <dbReference type="EMBL" id="MDY0872612.1"/>
    </source>
</evidence>